<keyword evidence="2" id="KW-0472">Membrane</keyword>
<dbReference type="NCBIfam" id="TIGR00350">
    <property type="entry name" value="lytR_cpsA_psr"/>
    <property type="match status" value="1"/>
</dbReference>
<dbReference type="Gene3D" id="3.40.630.190">
    <property type="entry name" value="LCP protein"/>
    <property type="match status" value="1"/>
</dbReference>
<protein>
    <submittedName>
        <fullName evidence="4">LytR family transcriptional regulator</fullName>
    </submittedName>
</protein>
<dbReference type="KEGG" id="lyd:D7I47_08705"/>
<dbReference type="OrthoDB" id="3573673at2"/>
<dbReference type="Pfam" id="PF03816">
    <property type="entry name" value="LytR_cpsA_psr"/>
    <property type="match status" value="1"/>
</dbReference>
<accession>A0A387BB04</accession>
<keyword evidence="2" id="KW-0812">Transmembrane</keyword>
<dbReference type="InterPro" id="IPR004474">
    <property type="entry name" value="LytR_CpsA_psr"/>
</dbReference>
<evidence type="ECO:0000313" key="4">
    <source>
        <dbReference type="EMBL" id="AYF98326.1"/>
    </source>
</evidence>
<feature type="transmembrane region" description="Helical" evidence="2">
    <location>
        <begin position="121"/>
        <end position="142"/>
    </location>
</feature>
<dbReference type="InterPro" id="IPR050922">
    <property type="entry name" value="LytR/CpsA/Psr_CW_biosynth"/>
</dbReference>
<feature type="transmembrane region" description="Helical" evidence="2">
    <location>
        <begin position="22"/>
        <end position="41"/>
    </location>
</feature>
<feature type="transmembrane region" description="Helical" evidence="2">
    <location>
        <begin position="82"/>
        <end position="101"/>
    </location>
</feature>
<dbReference type="AlphaFoldDB" id="A0A387BB04"/>
<dbReference type="EMBL" id="CP032630">
    <property type="protein sequence ID" value="AYF98326.1"/>
    <property type="molecule type" value="Genomic_DNA"/>
</dbReference>
<evidence type="ECO:0000259" key="3">
    <source>
        <dbReference type="Pfam" id="PF03816"/>
    </source>
</evidence>
<keyword evidence="2" id="KW-1133">Transmembrane helix</keyword>
<proteinExistence type="inferred from homology"/>
<dbReference type="PANTHER" id="PTHR33392:SF6">
    <property type="entry name" value="POLYISOPRENYL-TEICHOIC ACID--PEPTIDOGLYCAN TEICHOIC ACID TRANSFERASE TAGU"/>
    <property type="match status" value="1"/>
</dbReference>
<organism evidence="4 5">
    <name type="scientific">Protaetiibacter intestinalis</name>
    <dbReference type="NCBI Taxonomy" id="2419774"/>
    <lineage>
        <taxon>Bacteria</taxon>
        <taxon>Bacillati</taxon>
        <taxon>Actinomycetota</taxon>
        <taxon>Actinomycetes</taxon>
        <taxon>Micrococcales</taxon>
        <taxon>Microbacteriaceae</taxon>
        <taxon>Protaetiibacter</taxon>
    </lineage>
</organism>
<gene>
    <name evidence="4" type="ORF">D7I47_08705</name>
</gene>
<evidence type="ECO:0000313" key="5">
    <source>
        <dbReference type="Proteomes" id="UP000278886"/>
    </source>
</evidence>
<dbReference type="Proteomes" id="UP000278886">
    <property type="component" value="Chromosome"/>
</dbReference>
<sequence length="449" mass="48005">MTVTSVLRDPDRTAEGFMTKRAWWLIALNLLVPGSAQVLAGNRRLGRFGLAATLVAWVLALVLLLLGLLAREWLLALFTNTVVLGIAVAVLVFYAVLWLVLTLDTLRLVRLVSVAPVARGFVGGLATIALVATAGTAGYAAVSTTSAIGLLDAVFADGSVEPPVDGRYNILLLGGDAGPDRVGLRPDSISVASVDAETGAVVLIGIPRNLYRAPFSAGSPMLEEYPDGWSCGDDCLIDYVYTYGQEHPELYPDAEEAGSSPGIEAMRDAVEGVLDLKLQYYVLIDMQGFADLIDALGGVEITVDERLPIGSNNYDDGTHAPPAGYIEAGTQRMDGQTALWYARTRYNTTDYARMARQRQVQEAILAQANPANVLANFTAIAQAGAQVVKTDIPAPMLSHFVTLAEKSKTQPVVSQDFVPPDWDNLHPDFAAIQAKVQELLHPTSADPTG</sequence>
<feature type="domain" description="Cell envelope-related transcriptional attenuator" evidence="3">
    <location>
        <begin position="185"/>
        <end position="368"/>
    </location>
</feature>
<feature type="transmembrane region" description="Helical" evidence="2">
    <location>
        <begin position="48"/>
        <end position="70"/>
    </location>
</feature>
<name>A0A387BB04_9MICO</name>
<keyword evidence="5" id="KW-1185">Reference proteome</keyword>
<dbReference type="PANTHER" id="PTHR33392">
    <property type="entry name" value="POLYISOPRENYL-TEICHOIC ACID--PEPTIDOGLYCAN TEICHOIC ACID TRANSFERASE TAGU"/>
    <property type="match status" value="1"/>
</dbReference>
<reference evidence="5" key="1">
    <citation type="submission" date="2018-09" db="EMBL/GenBank/DDBJ databases">
        <title>Genome sequencing of strain 2DFWR-13.</title>
        <authorList>
            <person name="Heo J."/>
            <person name="Kim S.-J."/>
            <person name="Kwon S.-W."/>
        </authorList>
    </citation>
    <scope>NUCLEOTIDE SEQUENCE [LARGE SCALE GENOMIC DNA]</scope>
    <source>
        <strain evidence="5">2DFWR-13</strain>
    </source>
</reference>
<evidence type="ECO:0000256" key="2">
    <source>
        <dbReference type="SAM" id="Phobius"/>
    </source>
</evidence>
<evidence type="ECO:0000256" key="1">
    <source>
        <dbReference type="ARBA" id="ARBA00006068"/>
    </source>
</evidence>
<comment type="similarity">
    <text evidence="1">Belongs to the LytR/CpsA/Psr (LCP) family.</text>
</comment>